<dbReference type="Pfam" id="PF07715">
    <property type="entry name" value="Plug"/>
    <property type="match status" value="1"/>
</dbReference>
<dbReference type="InterPro" id="IPR039426">
    <property type="entry name" value="TonB-dep_rcpt-like"/>
</dbReference>
<keyword evidence="7 8" id="KW-0998">Cell outer membrane</keyword>
<gene>
    <name evidence="12" type="ORF">HHL17_10445</name>
</gene>
<comment type="similarity">
    <text evidence="8 9">Belongs to the TonB-dependent receptor family.</text>
</comment>
<dbReference type="Pfam" id="PF13715">
    <property type="entry name" value="CarbopepD_reg_2"/>
    <property type="match status" value="1"/>
</dbReference>
<dbReference type="Gene3D" id="2.40.170.20">
    <property type="entry name" value="TonB-dependent receptor, beta-barrel domain"/>
    <property type="match status" value="1"/>
</dbReference>
<comment type="subcellular location">
    <subcellularLocation>
        <location evidence="1 8">Cell outer membrane</location>
        <topology evidence="1 8">Multi-pass membrane protein</topology>
    </subcellularLocation>
</comment>
<feature type="domain" description="TonB-dependent receptor-like beta-barrel" evidence="10">
    <location>
        <begin position="513"/>
        <end position="950"/>
    </location>
</feature>
<evidence type="ECO:0000256" key="3">
    <source>
        <dbReference type="ARBA" id="ARBA00022452"/>
    </source>
</evidence>
<keyword evidence="6 8" id="KW-0472">Membrane</keyword>
<dbReference type="InterPro" id="IPR037066">
    <property type="entry name" value="Plug_dom_sf"/>
</dbReference>
<evidence type="ECO:0000256" key="9">
    <source>
        <dbReference type="RuleBase" id="RU003357"/>
    </source>
</evidence>
<dbReference type="Proteomes" id="UP000583266">
    <property type="component" value="Unassembled WGS sequence"/>
</dbReference>
<dbReference type="SUPFAM" id="SSF56935">
    <property type="entry name" value="Porins"/>
    <property type="match status" value="1"/>
</dbReference>
<proteinExistence type="inferred from homology"/>
<dbReference type="InterPro" id="IPR018247">
    <property type="entry name" value="EF_Hand_1_Ca_BS"/>
</dbReference>
<dbReference type="PROSITE" id="PS52016">
    <property type="entry name" value="TONB_DEPENDENT_REC_3"/>
    <property type="match status" value="1"/>
</dbReference>
<evidence type="ECO:0000256" key="7">
    <source>
        <dbReference type="ARBA" id="ARBA00023237"/>
    </source>
</evidence>
<dbReference type="SUPFAM" id="SSF49464">
    <property type="entry name" value="Carboxypeptidase regulatory domain-like"/>
    <property type="match status" value="1"/>
</dbReference>
<dbReference type="NCBIfam" id="TIGR04056">
    <property type="entry name" value="OMP_RagA_SusC"/>
    <property type="match status" value="1"/>
</dbReference>
<dbReference type="Gene3D" id="2.170.130.10">
    <property type="entry name" value="TonB-dependent receptor, plug domain"/>
    <property type="match status" value="1"/>
</dbReference>
<keyword evidence="5 9" id="KW-0798">TonB box</keyword>
<dbReference type="InterPro" id="IPR012910">
    <property type="entry name" value="Plug_dom"/>
</dbReference>
<dbReference type="PROSITE" id="PS00018">
    <property type="entry name" value="EF_HAND_1"/>
    <property type="match status" value="1"/>
</dbReference>
<evidence type="ECO:0000256" key="5">
    <source>
        <dbReference type="ARBA" id="ARBA00023077"/>
    </source>
</evidence>
<sequence>MKFSTLYVPPKGQWKKHFKILMIMKLTVFLLLVACLQLSAASYAQQLTLSEQNVPLERIFKKIEQQSRYLFWFENTSLYLTKPVSIQVKEASLQQVLDECFRDQPLAYSIVDNVIVVTAKQPAPFHPLTLLQVKGKVTDEKGTGLPGAIVRIKGSTAVTTTNANGEFIFKDAGNNAILVVSYVGFVTQEIPYSGQDGFTVVLKEKPTGLDEVVVVGYGQVSKKDLTGSVATIKGETFENVPILTLDQMLQGKAPGMQVTSISGQPGDGTSIRIRGGNSLSASNEPLYVIDGIIAAGDEFNLNLLNPEDIASIDVLKDASSTAIYGARGSNGVILITTKKGKAGRDRVSVNVNSGYQELPKFIDMMSGPEYAQMVNDQLASQGKPAFYPDVNNVPNTNWQKEITRAARQNNITAQASGADAKSSYMISGNYADQEGIILNSGFKRYQFRLNYSRNVSSKVQVSTTLNAGSGLTNNNPVSLGGLDYYSSALGVAPTMPVYKDDGTFALKREYSSGNLNHPLAQATYISNPIRRNNLLGNVTINYKPIKSLTFKTSFGTELNFTKNNSYSSGQLPVAKNGNGGGVASVATTQDMMYLLENTVSYNQTFRKHHRIDAVAGMTFQTANTEYVRAQGSKYPTDGMEYNNLNGTDQSTFNINSSYSQFAIVSYLGRVNYGYKDRYLLTLTGRVDGSSRFAVNNKYAFFPAVALAWRAIEEPFIKNLNVFSNLKLRASYGKVGSQAIAPYGSLPTLTGSRYILGNNNNTLGYVQGNYGNADLRWETTGQYDLGIEAGFFNNRLTIEADFYTKRTNDLLNNKQLPEQTGYSSIRTNIGAIRNTGVELMINTVNIDRKNFKWNTSFNIAHNKNKVVDLGGVDYILTQNVTYAGNVSRLTLNDAVGTFWGADYYGTRKTLDKIPGAVSPNATPRLGEALYVDRNGDGKLSVDDYHVIGDANPRIFGGMANNLTYKRFTLNFYISYSEGNQIMNIADAFYNSGDLLSNQYKTLVNRWSPQNPNSDIPAFSRDYIPNTRWVYDGSFLRLKSLTLGYNIPAKAVHARWFQNINVYLSGSNLFLITSYPYYDPETNAYGRSSTVRGFDATNYPQSRTYVAGIKIDL</sequence>
<dbReference type="NCBIfam" id="TIGR04057">
    <property type="entry name" value="SusC_RagA_signa"/>
    <property type="match status" value="1"/>
</dbReference>
<keyword evidence="4 8" id="KW-0812">Transmembrane</keyword>
<dbReference type="Gene3D" id="2.60.40.1120">
    <property type="entry name" value="Carboxypeptidase-like, regulatory domain"/>
    <property type="match status" value="1"/>
</dbReference>
<evidence type="ECO:0000313" key="12">
    <source>
        <dbReference type="EMBL" id="NML37610.1"/>
    </source>
</evidence>
<evidence type="ECO:0000256" key="8">
    <source>
        <dbReference type="PROSITE-ProRule" id="PRU01360"/>
    </source>
</evidence>
<name>A0A848GLN4_9BACT</name>
<evidence type="ECO:0000256" key="1">
    <source>
        <dbReference type="ARBA" id="ARBA00004571"/>
    </source>
</evidence>
<feature type="domain" description="TonB-dependent receptor plug" evidence="11">
    <location>
        <begin position="222"/>
        <end position="332"/>
    </location>
</feature>
<dbReference type="InterPro" id="IPR008969">
    <property type="entry name" value="CarboxyPept-like_regulatory"/>
</dbReference>
<dbReference type="InterPro" id="IPR000531">
    <property type="entry name" value="Beta-barrel_TonB"/>
</dbReference>
<dbReference type="InterPro" id="IPR036942">
    <property type="entry name" value="Beta-barrel_TonB_sf"/>
</dbReference>
<keyword evidence="2 8" id="KW-0813">Transport</keyword>
<reference evidence="12 13" key="1">
    <citation type="submission" date="2020-04" db="EMBL/GenBank/DDBJ databases">
        <title>Chitinophaga sp. G-6-1-13 sp. nov., isolated from soil.</title>
        <authorList>
            <person name="Dahal R.H."/>
            <person name="Chaudhary D.K."/>
        </authorList>
    </citation>
    <scope>NUCLEOTIDE SEQUENCE [LARGE SCALE GENOMIC DNA]</scope>
    <source>
        <strain evidence="12 13">G-6-1-13</strain>
    </source>
</reference>
<dbReference type="EMBL" id="JABBGC010000001">
    <property type="protein sequence ID" value="NML37610.1"/>
    <property type="molecule type" value="Genomic_DNA"/>
</dbReference>
<dbReference type="RefSeq" id="WP_169224661.1">
    <property type="nucleotide sequence ID" value="NZ_JABBGC010000001.1"/>
</dbReference>
<evidence type="ECO:0000259" key="11">
    <source>
        <dbReference type="Pfam" id="PF07715"/>
    </source>
</evidence>
<comment type="caution">
    <text evidence="12">The sequence shown here is derived from an EMBL/GenBank/DDBJ whole genome shotgun (WGS) entry which is preliminary data.</text>
</comment>
<protein>
    <submittedName>
        <fullName evidence="12">TonB-dependent receptor</fullName>
    </submittedName>
</protein>
<dbReference type="InterPro" id="IPR023996">
    <property type="entry name" value="TonB-dep_OMP_SusC/RagA"/>
</dbReference>
<keyword evidence="12" id="KW-0675">Receptor</keyword>
<keyword evidence="3 8" id="KW-1134">Transmembrane beta strand</keyword>
<evidence type="ECO:0000313" key="13">
    <source>
        <dbReference type="Proteomes" id="UP000583266"/>
    </source>
</evidence>
<evidence type="ECO:0000259" key="10">
    <source>
        <dbReference type="Pfam" id="PF00593"/>
    </source>
</evidence>
<dbReference type="Pfam" id="PF00593">
    <property type="entry name" value="TonB_dep_Rec_b-barrel"/>
    <property type="match status" value="1"/>
</dbReference>
<dbReference type="AlphaFoldDB" id="A0A848GLN4"/>
<dbReference type="InterPro" id="IPR023997">
    <property type="entry name" value="TonB-dep_OMP_SusC/RagA_CS"/>
</dbReference>
<dbReference type="GO" id="GO:0009279">
    <property type="term" value="C:cell outer membrane"/>
    <property type="evidence" value="ECO:0007669"/>
    <property type="project" value="UniProtKB-SubCell"/>
</dbReference>
<keyword evidence="13" id="KW-1185">Reference proteome</keyword>
<evidence type="ECO:0000256" key="2">
    <source>
        <dbReference type="ARBA" id="ARBA00022448"/>
    </source>
</evidence>
<evidence type="ECO:0000256" key="6">
    <source>
        <dbReference type="ARBA" id="ARBA00023136"/>
    </source>
</evidence>
<organism evidence="12 13">
    <name type="scientific">Chitinophaga fulva</name>
    <dbReference type="NCBI Taxonomy" id="2728842"/>
    <lineage>
        <taxon>Bacteria</taxon>
        <taxon>Pseudomonadati</taxon>
        <taxon>Bacteroidota</taxon>
        <taxon>Chitinophagia</taxon>
        <taxon>Chitinophagales</taxon>
        <taxon>Chitinophagaceae</taxon>
        <taxon>Chitinophaga</taxon>
    </lineage>
</organism>
<dbReference type="FunFam" id="2.170.130.10:FF:000008">
    <property type="entry name" value="SusC/RagA family TonB-linked outer membrane protein"/>
    <property type="match status" value="1"/>
</dbReference>
<accession>A0A848GLN4</accession>
<evidence type="ECO:0000256" key="4">
    <source>
        <dbReference type="ARBA" id="ARBA00022692"/>
    </source>
</evidence>